<evidence type="ECO:0008006" key="4">
    <source>
        <dbReference type="Google" id="ProtNLM"/>
    </source>
</evidence>
<evidence type="ECO:0000256" key="1">
    <source>
        <dbReference type="SAM" id="MobiDB-lite"/>
    </source>
</evidence>
<organism evidence="2 3">
    <name type="scientific">Hortaea werneckii</name>
    <name type="common">Black yeast</name>
    <name type="synonym">Cladosporium werneckii</name>
    <dbReference type="NCBI Taxonomy" id="91943"/>
    <lineage>
        <taxon>Eukaryota</taxon>
        <taxon>Fungi</taxon>
        <taxon>Dikarya</taxon>
        <taxon>Ascomycota</taxon>
        <taxon>Pezizomycotina</taxon>
        <taxon>Dothideomycetes</taxon>
        <taxon>Dothideomycetidae</taxon>
        <taxon>Mycosphaerellales</taxon>
        <taxon>Teratosphaeriaceae</taxon>
        <taxon>Hortaea</taxon>
    </lineage>
</organism>
<feature type="region of interest" description="Disordered" evidence="1">
    <location>
        <begin position="1"/>
        <end position="74"/>
    </location>
</feature>
<name>A0A3M7EUU2_HORWE</name>
<accession>A0A3M7EUU2</accession>
<feature type="compositionally biased region" description="Low complexity" evidence="1">
    <location>
        <begin position="55"/>
        <end position="68"/>
    </location>
</feature>
<comment type="caution">
    <text evidence="2">The sequence shown here is derived from an EMBL/GenBank/DDBJ whole genome shotgun (WGS) entry which is preliminary data.</text>
</comment>
<dbReference type="EMBL" id="QWIR01000349">
    <property type="protein sequence ID" value="RMY80240.1"/>
    <property type="molecule type" value="Genomic_DNA"/>
</dbReference>
<protein>
    <recommendedName>
        <fullName evidence="4">BTB domain-containing protein</fullName>
    </recommendedName>
</protein>
<sequence length="297" mass="32426">MSLHVPAIRTNTIKRSGSGSSLRHSSVEHENDLAPVTRSRRNSDSSVTSPRTLDPSTPTTPHTQSQTTLYAGPPPHKPFVLPTNLLISSSSYFQRLLSENPDPSAEQTTFEDVDEGGMKIFCAWVREGDAALSKGPRDWYEVGGYLGGYTVAWRFGGEGCGNRVMDLIRTHYHAADLTAPPYRLEYISTYAPGSPMQRFLFSTAAYRCLASSSPATPLSAVSGGAASSSSSDPAISEAMKTMFLKNPGLAVEFIETLVRVHREGCRDARKGLSCPEWHVHERTKACPRGFVEAWEGE</sequence>
<gene>
    <name evidence="2" type="ORF">D0861_08613</name>
</gene>
<evidence type="ECO:0000313" key="2">
    <source>
        <dbReference type="EMBL" id="RMY80240.1"/>
    </source>
</evidence>
<dbReference type="AlphaFoldDB" id="A0A3M7EUU2"/>
<proteinExistence type="predicted"/>
<dbReference type="Proteomes" id="UP000268823">
    <property type="component" value="Unassembled WGS sequence"/>
</dbReference>
<reference evidence="2 3" key="1">
    <citation type="journal article" date="2018" name="BMC Genomics">
        <title>Genomic evidence for intraspecific hybridization in a clonal and extremely halotolerant yeast.</title>
        <authorList>
            <person name="Gostincar C."/>
            <person name="Stajich J.E."/>
            <person name="Zupancic J."/>
            <person name="Zalar P."/>
            <person name="Gunde-Cimerman N."/>
        </authorList>
    </citation>
    <scope>NUCLEOTIDE SEQUENCE [LARGE SCALE GENOMIC DNA]</scope>
    <source>
        <strain evidence="2 3">EXF-2788</strain>
    </source>
</reference>
<dbReference type="OrthoDB" id="194443at2759"/>
<feature type="compositionally biased region" description="Low complexity" evidence="1">
    <location>
        <begin position="15"/>
        <end position="24"/>
    </location>
</feature>
<evidence type="ECO:0000313" key="3">
    <source>
        <dbReference type="Proteomes" id="UP000268823"/>
    </source>
</evidence>